<proteinExistence type="predicted"/>
<dbReference type="SUPFAM" id="SSF54631">
    <property type="entry name" value="CBS-domain pair"/>
    <property type="match status" value="1"/>
</dbReference>
<organism evidence="3">
    <name type="scientific">Hellea balneolensis</name>
    <dbReference type="NCBI Taxonomy" id="287478"/>
    <lineage>
        <taxon>Bacteria</taxon>
        <taxon>Pseudomonadati</taxon>
        <taxon>Pseudomonadota</taxon>
        <taxon>Alphaproteobacteria</taxon>
        <taxon>Maricaulales</taxon>
        <taxon>Robiginitomaculaceae</taxon>
        <taxon>Hellea</taxon>
    </lineage>
</organism>
<keyword evidence="1" id="KW-0129">CBS domain</keyword>
<dbReference type="InterPro" id="IPR000644">
    <property type="entry name" value="CBS_dom"/>
</dbReference>
<feature type="domain" description="CBS" evidence="2">
    <location>
        <begin position="1"/>
        <end position="38"/>
    </location>
</feature>
<evidence type="ECO:0000259" key="2">
    <source>
        <dbReference type="PROSITE" id="PS51371"/>
    </source>
</evidence>
<evidence type="ECO:0000256" key="1">
    <source>
        <dbReference type="PROSITE-ProRule" id="PRU00703"/>
    </source>
</evidence>
<dbReference type="AlphaFoldDB" id="A0A7C5M1V9"/>
<dbReference type="Gene3D" id="3.10.580.10">
    <property type="entry name" value="CBS-domain"/>
    <property type="match status" value="1"/>
</dbReference>
<accession>A0A7C5M1V9</accession>
<dbReference type="Proteomes" id="UP000885830">
    <property type="component" value="Unassembled WGS sequence"/>
</dbReference>
<name>A0A7C5M1V9_9PROT</name>
<dbReference type="InterPro" id="IPR046342">
    <property type="entry name" value="CBS_dom_sf"/>
</dbReference>
<sequence length="45" mass="5091">SSRIRHVPVVEEGRLRGLVSIGDVVKRIIADTEKEIDLLKEYIST</sequence>
<comment type="caution">
    <text evidence="3">The sequence shown here is derived from an EMBL/GenBank/DDBJ whole genome shotgun (WGS) entry which is preliminary data.</text>
</comment>
<gene>
    <name evidence="3" type="ORF">ENJ42_00525</name>
</gene>
<dbReference type="EMBL" id="DRMJ01000023">
    <property type="protein sequence ID" value="HHL42075.1"/>
    <property type="molecule type" value="Genomic_DNA"/>
</dbReference>
<feature type="non-terminal residue" evidence="3">
    <location>
        <position position="1"/>
    </location>
</feature>
<dbReference type="Pfam" id="PF00571">
    <property type="entry name" value="CBS"/>
    <property type="match status" value="1"/>
</dbReference>
<dbReference type="PROSITE" id="PS51371">
    <property type="entry name" value="CBS"/>
    <property type="match status" value="1"/>
</dbReference>
<evidence type="ECO:0000313" key="3">
    <source>
        <dbReference type="EMBL" id="HHL42075.1"/>
    </source>
</evidence>
<protein>
    <submittedName>
        <fullName evidence="3">CBS domain-containing protein</fullName>
    </submittedName>
</protein>
<reference evidence="3" key="1">
    <citation type="journal article" date="2020" name="mSystems">
        <title>Genome- and Community-Level Interaction Insights into Carbon Utilization and Element Cycling Functions of Hydrothermarchaeota in Hydrothermal Sediment.</title>
        <authorList>
            <person name="Zhou Z."/>
            <person name="Liu Y."/>
            <person name="Xu W."/>
            <person name="Pan J."/>
            <person name="Luo Z.H."/>
            <person name="Li M."/>
        </authorList>
    </citation>
    <scope>NUCLEOTIDE SEQUENCE [LARGE SCALE GENOMIC DNA]</scope>
    <source>
        <strain evidence="3">HyVt-485</strain>
    </source>
</reference>